<dbReference type="RefSeq" id="WP_315576583.1">
    <property type="nucleotide sequence ID" value="NZ_JARDXH010000004.1"/>
</dbReference>
<evidence type="ECO:0008006" key="3">
    <source>
        <dbReference type="Google" id="ProtNLM"/>
    </source>
</evidence>
<protein>
    <recommendedName>
        <fullName evidence="3">YbaB/EbfC family DNA-binding protein</fullName>
    </recommendedName>
</protein>
<dbReference type="Proteomes" id="UP001249959">
    <property type="component" value="Unassembled WGS sequence"/>
</dbReference>
<evidence type="ECO:0000313" key="1">
    <source>
        <dbReference type="EMBL" id="MDU0807913.1"/>
    </source>
</evidence>
<comment type="caution">
    <text evidence="1">The sequence shown here is derived from an EMBL/GenBank/DDBJ whole genome shotgun (WGS) entry which is preliminary data.</text>
</comment>
<evidence type="ECO:0000313" key="2">
    <source>
        <dbReference type="Proteomes" id="UP001249959"/>
    </source>
</evidence>
<name>A0ABU3TPX7_9BACT</name>
<dbReference type="EMBL" id="JAVNWW010000001">
    <property type="protein sequence ID" value="MDU0807913.1"/>
    <property type="molecule type" value="Genomic_DNA"/>
</dbReference>
<reference evidence="1 2" key="1">
    <citation type="submission" date="2023-09" db="EMBL/GenBank/DDBJ databases">
        <title>Aquirufa genomes.</title>
        <authorList>
            <person name="Pitt A."/>
        </authorList>
    </citation>
    <scope>NUCLEOTIDE SEQUENCE [LARGE SCALE GENOMIC DNA]</scope>
    <source>
        <strain evidence="1 2">LEOWEIH-7C</strain>
    </source>
</reference>
<sequence length="86" mass="10036">MQTQTIEGIKSQLESFRSNLIEEFQDANKRVKLKINGHFKIIELKVPDDLPTEEIERIVPELFTKAIESIGNRIRQKLEEMQTVPN</sequence>
<keyword evidence="2" id="KW-1185">Reference proteome</keyword>
<proteinExistence type="predicted"/>
<accession>A0ABU3TPX7</accession>
<organism evidence="1 2">
    <name type="scientific">Aquirufa regiilacus</name>
    <dbReference type="NCBI Taxonomy" id="3024868"/>
    <lineage>
        <taxon>Bacteria</taxon>
        <taxon>Pseudomonadati</taxon>
        <taxon>Bacteroidota</taxon>
        <taxon>Cytophagia</taxon>
        <taxon>Cytophagales</taxon>
        <taxon>Flectobacillaceae</taxon>
        <taxon>Aquirufa</taxon>
    </lineage>
</organism>
<gene>
    <name evidence="1" type="ORF">PQG45_02555</name>
</gene>